<evidence type="ECO:0000256" key="5">
    <source>
        <dbReference type="ARBA" id="ARBA00022927"/>
    </source>
</evidence>
<keyword evidence="4 9" id="KW-0813">Transport</keyword>
<dbReference type="InterPro" id="IPR048368">
    <property type="entry name" value="COG6_N"/>
</dbReference>
<evidence type="ECO:0000256" key="6">
    <source>
        <dbReference type="ARBA" id="ARBA00023034"/>
    </source>
</evidence>
<evidence type="ECO:0000256" key="2">
    <source>
        <dbReference type="ARBA" id="ARBA00011023"/>
    </source>
</evidence>
<feature type="compositionally biased region" description="Acidic residues" evidence="10">
    <location>
        <begin position="296"/>
        <end position="305"/>
    </location>
</feature>
<feature type="domain" description="Conserved Oligomeric Golgi complex subunit 6 C-terminal" evidence="12">
    <location>
        <begin position="420"/>
        <end position="691"/>
    </location>
</feature>
<dbReference type="Pfam" id="PF06419">
    <property type="entry name" value="COG6_N"/>
    <property type="match status" value="1"/>
</dbReference>
<dbReference type="SMART" id="SM01087">
    <property type="entry name" value="COG6"/>
    <property type="match status" value="1"/>
</dbReference>
<feature type="compositionally biased region" description="Low complexity" evidence="10">
    <location>
        <begin position="310"/>
        <end position="323"/>
    </location>
</feature>
<evidence type="ECO:0000256" key="4">
    <source>
        <dbReference type="ARBA" id="ARBA00022448"/>
    </source>
</evidence>
<keyword evidence="6 9" id="KW-0333">Golgi apparatus</keyword>
<evidence type="ECO:0000256" key="10">
    <source>
        <dbReference type="SAM" id="MobiDB-lite"/>
    </source>
</evidence>
<evidence type="ECO:0000313" key="14">
    <source>
        <dbReference type="Proteomes" id="UP001255856"/>
    </source>
</evidence>
<keyword evidence="7 9" id="KW-0472">Membrane</keyword>
<dbReference type="Pfam" id="PF20653">
    <property type="entry name" value="COG6_C"/>
    <property type="match status" value="2"/>
</dbReference>
<evidence type="ECO:0000256" key="7">
    <source>
        <dbReference type="ARBA" id="ARBA00023136"/>
    </source>
</evidence>
<evidence type="ECO:0000259" key="12">
    <source>
        <dbReference type="Pfam" id="PF20653"/>
    </source>
</evidence>
<dbReference type="AlphaFoldDB" id="A0AAD9IFF5"/>
<dbReference type="GO" id="GO:0000139">
    <property type="term" value="C:Golgi membrane"/>
    <property type="evidence" value="ECO:0007669"/>
    <property type="project" value="UniProtKB-SubCell"/>
</dbReference>
<name>A0AAD9IFF5_PROWI</name>
<dbReference type="InterPro" id="IPR048369">
    <property type="entry name" value="COG6_C"/>
</dbReference>
<dbReference type="Proteomes" id="UP001255856">
    <property type="component" value="Unassembled WGS sequence"/>
</dbReference>
<sequence length="694" mass="73270">MAATAAAPGISRKLKKILETRTDGPELRTCLEALSSIYPENTVAARRALRSTIDDQALEQALDFLSGLDGVVAALDGVQRDLDALSATCRAAQDRVGERRASGAALLAEHSAVQRQLAASRARGLRPEQLAALAGAGASDAAPPDAAFFEALRQVGRVRANCRGLMVGRHQRAALELMERMAGAQEAAYERLCRWVRAAGAALVDAGADADERAAPLRAALRALRGRPVLLTYCVDEIAGARHAALFQRFIRALTQGPRPIEVQAAEPRRYVGDMLAWVHAALELERDLLEGLLPGDEEEDDADGDVSRTRSSSPVTRVSEPTNAPPGDAGPPALERVLDKISESICRPLKVRLEQGLLAGPSPVLCYWMAQVLTFYLATLGRLLLPPPPPPGVDGAGKSATTADEEAAPDSTPSTPAPALLETLRAVRALALRAFREQVRQQRDKAARYPPAPPADLGAPPALVRQAGVLADLVACHDSAIDAACAAAGAEREGGFEALLDAAAEAALECVRASAEALDPRAPARVDEGAHLDPTDQAVYAVNCLGLLLAQVEAAPAAEALAAKLRLLLADRLARVLARCGLAEVAARVKLHAAAGGGARLVDEPGLALPAVAEAMREFFSRLSAPDILPEFRKLQLPRVREELIHRVSVALADTHAAIFEALMDPASGYDLEAAEGALKHTPAHVRTLLGLR</sequence>
<feature type="compositionally biased region" description="Low complexity" evidence="10">
    <location>
        <begin position="410"/>
        <end position="420"/>
    </location>
</feature>
<dbReference type="GO" id="GO:0017119">
    <property type="term" value="C:Golgi transport complex"/>
    <property type="evidence" value="ECO:0007669"/>
    <property type="project" value="UniProtKB-UniRule"/>
</dbReference>
<comment type="subcellular location">
    <subcellularLocation>
        <location evidence="1 9">Golgi apparatus membrane</location>
        <topology evidence="1 9">Peripheral membrane protein</topology>
    </subcellularLocation>
</comment>
<comment type="function">
    <text evidence="9">Required for normal Golgi function.</text>
</comment>
<evidence type="ECO:0000313" key="13">
    <source>
        <dbReference type="EMBL" id="KAK2077228.1"/>
    </source>
</evidence>
<feature type="region of interest" description="Disordered" evidence="10">
    <location>
        <begin position="295"/>
        <end position="335"/>
    </location>
</feature>
<dbReference type="EMBL" id="JASFZW010000007">
    <property type="protein sequence ID" value="KAK2077228.1"/>
    <property type="molecule type" value="Genomic_DNA"/>
</dbReference>
<organism evidence="13 14">
    <name type="scientific">Prototheca wickerhamii</name>
    <dbReference type="NCBI Taxonomy" id="3111"/>
    <lineage>
        <taxon>Eukaryota</taxon>
        <taxon>Viridiplantae</taxon>
        <taxon>Chlorophyta</taxon>
        <taxon>core chlorophytes</taxon>
        <taxon>Trebouxiophyceae</taxon>
        <taxon>Chlorellales</taxon>
        <taxon>Chlorellaceae</taxon>
        <taxon>Prototheca</taxon>
    </lineage>
</organism>
<feature type="domain" description="Conserved oligomeric complex COG6 N-terminal" evidence="11">
    <location>
        <begin position="34"/>
        <end position="120"/>
    </location>
</feature>
<dbReference type="GO" id="GO:0015031">
    <property type="term" value="P:protein transport"/>
    <property type="evidence" value="ECO:0007669"/>
    <property type="project" value="UniProtKB-KW"/>
</dbReference>
<comment type="similarity">
    <text evidence="2 9">Belongs to the COG6 family.</text>
</comment>
<accession>A0AAD9IFF5</accession>
<evidence type="ECO:0000256" key="9">
    <source>
        <dbReference type="RuleBase" id="RU365075"/>
    </source>
</evidence>
<evidence type="ECO:0000256" key="3">
    <source>
        <dbReference type="ARBA" id="ARBA00020973"/>
    </source>
</evidence>
<keyword evidence="5 9" id="KW-0653">Protein transport</keyword>
<dbReference type="PANTHER" id="PTHR21506">
    <property type="entry name" value="COMPONENT OF OLIGOMERIC GOLGI COMPLEX 6"/>
    <property type="match status" value="1"/>
</dbReference>
<comment type="caution">
    <text evidence="13">The sequence shown here is derived from an EMBL/GenBank/DDBJ whole genome shotgun (WGS) entry which is preliminary data.</text>
</comment>
<proteinExistence type="inferred from homology"/>
<keyword evidence="14" id="KW-1185">Reference proteome</keyword>
<dbReference type="GO" id="GO:0006891">
    <property type="term" value="P:intra-Golgi vesicle-mediated transport"/>
    <property type="evidence" value="ECO:0007669"/>
    <property type="project" value="UniProtKB-UniRule"/>
</dbReference>
<gene>
    <name evidence="13" type="ORF">QBZ16_004862</name>
</gene>
<reference evidence="13" key="1">
    <citation type="submission" date="2021-01" db="EMBL/GenBank/DDBJ databases">
        <authorList>
            <person name="Eckstrom K.M.E."/>
        </authorList>
    </citation>
    <scope>NUCLEOTIDE SEQUENCE</scope>
    <source>
        <strain evidence="13">UVCC 0001</strain>
    </source>
</reference>
<feature type="domain" description="Conserved Oligomeric Golgi complex subunit 6 C-terminal" evidence="12">
    <location>
        <begin position="171"/>
        <end position="385"/>
    </location>
</feature>
<evidence type="ECO:0000256" key="8">
    <source>
        <dbReference type="ARBA" id="ARBA00031348"/>
    </source>
</evidence>
<dbReference type="PANTHER" id="PTHR21506:SF0">
    <property type="entry name" value="CONSERVED OLIGOMERIC GOLGI COMPLEX SUBUNIT 6"/>
    <property type="match status" value="1"/>
</dbReference>
<evidence type="ECO:0000259" key="11">
    <source>
        <dbReference type="Pfam" id="PF06419"/>
    </source>
</evidence>
<evidence type="ECO:0000256" key="1">
    <source>
        <dbReference type="ARBA" id="ARBA00004395"/>
    </source>
</evidence>
<comment type="subunit">
    <text evidence="9">Component of the conserved oligomeric Golgi complex.</text>
</comment>
<feature type="region of interest" description="Disordered" evidence="10">
    <location>
        <begin position="389"/>
        <end position="420"/>
    </location>
</feature>
<protein>
    <recommendedName>
        <fullName evidence="3 9">Conserved oligomeric Golgi complex subunit 6</fullName>
        <shortName evidence="9">COG complex subunit 6</shortName>
    </recommendedName>
    <alternativeName>
        <fullName evidence="8 9">Component of oligomeric Golgi complex 6</fullName>
    </alternativeName>
</protein>
<dbReference type="InterPro" id="IPR010490">
    <property type="entry name" value="COG6"/>
</dbReference>